<dbReference type="Gene3D" id="1.10.10.10">
    <property type="entry name" value="Winged helix-like DNA-binding domain superfamily/Winged helix DNA-binding domain"/>
    <property type="match status" value="1"/>
</dbReference>
<dbReference type="GO" id="GO:0043565">
    <property type="term" value="F:sequence-specific DNA binding"/>
    <property type="evidence" value="ECO:0007669"/>
    <property type="project" value="InterPro"/>
</dbReference>
<evidence type="ECO:0000259" key="5">
    <source>
        <dbReference type="SMART" id="SM00415"/>
    </source>
</evidence>
<dbReference type="PANTHER" id="PTHR10015:SF427">
    <property type="entry name" value="HEAT SHOCK FACTOR PROTEIN"/>
    <property type="match status" value="1"/>
</dbReference>
<organism evidence="6 7">
    <name type="scientific">Achlya hypogyna</name>
    <name type="common">Oomycete</name>
    <name type="synonym">Protoachlya hypogyna</name>
    <dbReference type="NCBI Taxonomy" id="1202772"/>
    <lineage>
        <taxon>Eukaryota</taxon>
        <taxon>Sar</taxon>
        <taxon>Stramenopiles</taxon>
        <taxon>Oomycota</taxon>
        <taxon>Saprolegniomycetes</taxon>
        <taxon>Saprolegniales</taxon>
        <taxon>Achlyaceae</taxon>
        <taxon>Achlya</taxon>
    </lineage>
</organism>
<accession>A0A1V9YW11</accession>
<dbReference type="PRINTS" id="PR00056">
    <property type="entry name" value="HSFDOMAIN"/>
</dbReference>
<feature type="non-terminal residue" evidence="6">
    <location>
        <position position="128"/>
    </location>
</feature>
<protein>
    <recommendedName>
        <fullName evidence="5">HSF-type DNA-binding domain-containing protein</fullName>
    </recommendedName>
</protein>
<keyword evidence="3" id="KW-0539">Nucleus</keyword>
<dbReference type="SMART" id="SM00415">
    <property type="entry name" value="HSF"/>
    <property type="match status" value="1"/>
</dbReference>
<reference evidence="6 7" key="1">
    <citation type="journal article" date="2014" name="Genome Biol. Evol.">
        <title>The secreted proteins of Achlya hypogyna and Thraustotheca clavata identify the ancestral oomycete secretome and reveal gene acquisitions by horizontal gene transfer.</title>
        <authorList>
            <person name="Misner I."/>
            <person name="Blouin N."/>
            <person name="Leonard G."/>
            <person name="Richards T.A."/>
            <person name="Lane C.E."/>
        </authorList>
    </citation>
    <scope>NUCLEOTIDE SEQUENCE [LARGE SCALE GENOMIC DNA]</scope>
    <source>
        <strain evidence="6 7">ATCC 48635</strain>
    </source>
</reference>
<sequence>MTNQKKTRTTGVPKFLRHLYSILTVEDPSIISWASDGNSIQLHSIKRLESEILPKYFKHNKLSSFQRQLNYFGFRKWTKTQSSVCTFSHPDVNQFSTPDTMAISRKKDTTSDITSLPSIDVMDLPPLD</sequence>
<evidence type="ECO:0000256" key="3">
    <source>
        <dbReference type="ARBA" id="ARBA00023242"/>
    </source>
</evidence>
<comment type="caution">
    <text evidence="6">The sequence shown here is derived from an EMBL/GenBank/DDBJ whole genome shotgun (WGS) entry which is preliminary data.</text>
</comment>
<dbReference type="SUPFAM" id="SSF46785">
    <property type="entry name" value="Winged helix' DNA-binding domain"/>
    <property type="match status" value="1"/>
</dbReference>
<evidence type="ECO:0000313" key="7">
    <source>
        <dbReference type="Proteomes" id="UP000243579"/>
    </source>
</evidence>
<dbReference type="FunFam" id="1.10.10.10:FF:000286">
    <property type="entry name" value="Heat shock transcription factor"/>
    <property type="match status" value="1"/>
</dbReference>
<proteinExistence type="inferred from homology"/>
<comment type="similarity">
    <text evidence="4">Belongs to the HSF family.</text>
</comment>
<dbReference type="InterPro" id="IPR000232">
    <property type="entry name" value="HSF_DNA-bd"/>
</dbReference>
<evidence type="ECO:0000313" key="6">
    <source>
        <dbReference type="EMBL" id="OQR89902.1"/>
    </source>
</evidence>
<feature type="domain" description="HSF-type DNA-binding" evidence="5">
    <location>
        <begin position="11"/>
        <end position="106"/>
    </location>
</feature>
<comment type="subcellular location">
    <subcellularLocation>
        <location evidence="1">Nucleus</location>
    </subcellularLocation>
</comment>
<name>A0A1V9YW11_ACHHY</name>
<gene>
    <name evidence="6" type="ORF">ACHHYP_05955</name>
</gene>
<evidence type="ECO:0000256" key="1">
    <source>
        <dbReference type="ARBA" id="ARBA00004123"/>
    </source>
</evidence>
<dbReference type="OrthoDB" id="60033at2759"/>
<keyword evidence="2" id="KW-0238">DNA-binding</keyword>
<dbReference type="Pfam" id="PF00447">
    <property type="entry name" value="HSF_DNA-bind"/>
    <property type="match status" value="1"/>
</dbReference>
<dbReference type="PANTHER" id="PTHR10015">
    <property type="entry name" value="HEAT SHOCK TRANSCRIPTION FACTOR"/>
    <property type="match status" value="1"/>
</dbReference>
<dbReference type="InterPro" id="IPR036388">
    <property type="entry name" value="WH-like_DNA-bd_sf"/>
</dbReference>
<dbReference type="GO" id="GO:0005634">
    <property type="term" value="C:nucleus"/>
    <property type="evidence" value="ECO:0007669"/>
    <property type="project" value="UniProtKB-SubCell"/>
</dbReference>
<dbReference type="Proteomes" id="UP000243579">
    <property type="component" value="Unassembled WGS sequence"/>
</dbReference>
<dbReference type="InterPro" id="IPR036390">
    <property type="entry name" value="WH_DNA-bd_sf"/>
</dbReference>
<evidence type="ECO:0000256" key="2">
    <source>
        <dbReference type="ARBA" id="ARBA00023125"/>
    </source>
</evidence>
<dbReference type="EMBL" id="JNBR01000708">
    <property type="protein sequence ID" value="OQR89902.1"/>
    <property type="molecule type" value="Genomic_DNA"/>
</dbReference>
<keyword evidence="7" id="KW-1185">Reference proteome</keyword>
<evidence type="ECO:0000256" key="4">
    <source>
        <dbReference type="RuleBase" id="RU004020"/>
    </source>
</evidence>
<dbReference type="GO" id="GO:0003700">
    <property type="term" value="F:DNA-binding transcription factor activity"/>
    <property type="evidence" value="ECO:0007669"/>
    <property type="project" value="InterPro"/>
</dbReference>
<dbReference type="AlphaFoldDB" id="A0A1V9YW11"/>
<dbReference type="STRING" id="1202772.A0A1V9YW11"/>